<gene>
    <name evidence="2" type="ORF">KGQ19_42455</name>
</gene>
<protein>
    <submittedName>
        <fullName evidence="2">MarR family transcriptional regulator</fullName>
    </submittedName>
</protein>
<evidence type="ECO:0000259" key="1">
    <source>
        <dbReference type="PROSITE" id="PS50995"/>
    </source>
</evidence>
<dbReference type="Gene3D" id="1.10.10.10">
    <property type="entry name" value="Winged helix-like DNA-binding domain superfamily/Winged helix DNA-binding domain"/>
    <property type="match status" value="1"/>
</dbReference>
<name>A0ABS5L5E9_9ACTN</name>
<dbReference type="PROSITE" id="PS50995">
    <property type="entry name" value="HTH_MARR_2"/>
    <property type="match status" value="1"/>
</dbReference>
<dbReference type="EMBL" id="JAAFYZ010000263">
    <property type="protein sequence ID" value="MBS2553536.1"/>
    <property type="molecule type" value="Genomic_DNA"/>
</dbReference>
<dbReference type="RefSeq" id="WP_212020199.1">
    <property type="nucleotide sequence ID" value="NZ_JAAFYZ010000263.1"/>
</dbReference>
<dbReference type="Proteomes" id="UP000730482">
    <property type="component" value="Unassembled WGS sequence"/>
</dbReference>
<proteinExistence type="predicted"/>
<accession>A0ABS5L5E9</accession>
<sequence>MDDDEMIEIAVLLRRAQLRKQTACEAALASFEMTLPQWGMLNAAATHPDSSTHALAQLTGQSDQAAGAVVTRLEQRGLVERRNVRGKAILHQATVKGVEVLRQCDRLVAQSMRTALSGFTDDEVHVLRDLLERLG</sequence>
<dbReference type="SMART" id="SM00347">
    <property type="entry name" value="HTH_MARR"/>
    <property type="match status" value="1"/>
</dbReference>
<comment type="caution">
    <text evidence="2">The sequence shown here is derived from an EMBL/GenBank/DDBJ whole genome shotgun (WGS) entry which is preliminary data.</text>
</comment>
<dbReference type="SUPFAM" id="SSF46785">
    <property type="entry name" value="Winged helix' DNA-binding domain"/>
    <property type="match status" value="1"/>
</dbReference>
<reference evidence="2 3" key="1">
    <citation type="submission" date="2020-02" db="EMBL/GenBank/DDBJ databases">
        <title>Acidophilic actinobacteria isolated from forest soil.</title>
        <authorList>
            <person name="Golinska P."/>
        </authorList>
    </citation>
    <scope>NUCLEOTIDE SEQUENCE [LARGE SCALE GENOMIC DNA]</scope>
    <source>
        <strain evidence="2 3">NL8</strain>
    </source>
</reference>
<dbReference type="InterPro" id="IPR036390">
    <property type="entry name" value="WH_DNA-bd_sf"/>
</dbReference>
<dbReference type="PANTHER" id="PTHR33164">
    <property type="entry name" value="TRANSCRIPTIONAL REGULATOR, MARR FAMILY"/>
    <property type="match status" value="1"/>
</dbReference>
<dbReference type="InterPro" id="IPR039422">
    <property type="entry name" value="MarR/SlyA-like"/>
</dbReference>
<evidence type="ECO:0000313" key="3">
    <source>
        <dbReference type="Proteomes" id="UP000730482"/>
    </source>
</evidence>
<dbReference type="PANTHER" id="PTHR33164:SF103">
    <property type="entry name" value="REGULATORY PROTEIN MARR"/>
    <property type="match status" value="1"/>
</dbReference>
<organism evidence="2 3">
    <name type="scientific">Catenulispora pinistramenti</name>
    <dbReference type="NCBI Taxonomy" id="2705254"/>
    <lineage>
        <taxon>Bacteria</taxon>
        <taxon>Bacillati</taxon>
        <taxon>Actinomycetota</taxon>
        <taxon>Actinomycetes</taxon>
        <taxon>Catenulisporales</taxon>
        <taxon>Catenulisporaceae</taxon>
        <taxon>Catenulispora</taxon>
    </lineage>
</organism>
<dbReference type="Pfam" id="PF12802">
    <property type="entry name" value="MarR_2"/>
    <property type="match status" value="1"/>
</dbReference>
<keyword evidence="3" id="KW-1185">Reference proteome</keyword>
<evidence type="ECO:0000313" key="2">
    <source>
        <dbReference type="EMBL" id="MBS2553536.1"/>
    </source>
</evidence>
<feature type="domain" description="HTH marR-type" evidence="1">
    <location>
        <begin position="1"/>
        <end position="135"/>
    </location>
</feature>
<dbReference type="InterPro" id="IPR036388">
    <property type="entry name" value="WH-like_DNA-bd_sf"/>
</dbReference>
<dbReference type="InterPro" id="IPR000835">
    <property type="entry name" value="HTH_MarR-typ"/>
</dbReference>